<dbReference type="AlphaFoldDB" id="A0A6H5HBK3"/>
<evidence type="ECO:0000256" key="1">
    <source>
        <dbReference type="ARBA" id="ARBA00007796"/>
    </source>
</evidence>
<protein>
    <submittedName>
        <fullName evidence="3">Uncharacterized protein</fullName>
    </submittedName>
</protein>
<reference evidence="3 4" key="1">
    <citation type="submission" date="2020-02" db="EMBL/GenBank/DDBJ databases">
        <authorList>
            <person name="Ferguson B K."/>
        </authorList>
    </citation>
    <scope>NUCLEOTIDE SEQUENCE [LARGE SCALE GENOMIC DNA]</scope>
</reference>
<dbReference type="Pfam" id="PF05276">
    <property type="entry name" value="SH3BP5"/>
    <property type="match status" value="1"/>
</dbReference>
<dbReference type="EMBL" id="CADCXU010027057">
    <property type="protein sequence ID" value="CAB0013981.1"/>
    <property type="molecule type" value="Genomic_DNA"/>
</dbReference>
<name>A0A6H5HBK3_9HEMI</name>
<evidence type="ECO:0000313" key="3">
    <source>
        <dbReference type="EMBL" id="CAB0013981.1"/>
    </source>
</evidence>
<dbReference type="OrthoDB" id="446789at2759"/>
<accession>A0A6H5HBK3</accession>
<organism evidence="3 4">
    <name type="scientific">Nesidiocoris tenuis</name>
    <dbReference type="NCBI Taxonomy" id="355587"/>
    <lineage>
        <taxon>Eukaryota</taxon>
        <taxon>Metazoa</taxon>
        <taxon>Ecdysozoa</taxon>
        <taxon>Arthropoda</taxon>
        <taxon>Hexapoda</taxon>
        <taxon>Insecta</taxon>
        <taxon>Pterygota</taxon>
        <taxon>Neoptera</taxon>
        <taxon>Paraneoptera</taxon>
        <taxon>Hemiptera</taxon>
        <taxon>Heteroptera</taxon>
        <taxon>Panheteroptera</taxon>
        <taxon>Cimicomorpha</taxon>
        <taxon>Miridae</taxon>
        <taxon>Dicyphina</taxon>
        <taxon>Nesidiocoris</taxon>
    </lineage>
</organism>
<comment type="similarity">
    <text evidence="1">Belongs to the SH3BP5 family.</text>
</comment>
<proteinExistence type="inferred from homology"/>
<dbReference type="InterPro" id="IPR007940">
    <property type="entry name" value="SH3BP5"/>
</dbReference>
<evidence type="ECO:0000313" key="4">
    <source>
        <dbReference type="Proteomes" id="UP000479000"/>
    </source>
</evidence>
<gene>
    <name evidence="3" type="ORF">NTEN_LOCUS18520</name>
</gene>
<keyword evidence="2" id="KW-0175">Coiled coil</keyword>
<sequence>MFPIGFGWRMANRILVKTKKKGGIMAKLKTRSSIESYWLRYYWLNLGVDGCAHGFDGAATDSEGGVSTKTRQTCLTLLSIRLPLLFLPRRDLQCLKDSENKPHSPITRRRLRRNYTRYGLRVVWRDSESNFHKTVDSEPELYQSYQEDVSLLRRSMSHANKTSLNYLQITQATLSLYCGGQLGVVKTQSRTQTHRYSYVLNPKLKQKLVMILKLKLKDTVGITQFSVELERLNSATDDINKLEVELDARRTEGQSNTVGEPRAECQNHLFGRFEEFGDNIQRNSQ</sequence>
<feature type="non-terminal residue" evidence="3">
    <location>
        <position position="285"/>
    </location>
</feature>
<evidence type="ECO:0000256" key="2">
    <source>
        <dbReference type="ARBA" id="ARBA00023054"/>
    </source>
</evidence>
<dbReference type="Proteomes" id="UP000479000">
    <property type="component" value="Unassembled WGS sequence"/>
</dbReference>
<keyword evidence="4" id="KW-1185">Reference proteome</keyword>
<dbReference type="GO" id="GO:0035556">
    <property type="term" value="P:intracellular signal transduction"/>
    <property type="evidence" value="ECO:0007669"/>
    <property type="project" value="InterPro"/>
</dbReference>